<dbReference type="InterPro" id="IPR036390">
    <property type="entry name" value="WH_DNA-bd_sf"/>
</dbReference>
<dbReference type="SMART" id="SM00347">
    <property type="entry name" value="HTH_MARR"/>
    <property type="match status" value="1"/>
</dbReference>
<dbReference type="AlphaFoldDB" id="A0A6L3VX28"/>
<dbReference type="RefSeq" id="WP_151539818.1">
    <property type="nucleotide sequence ID" value="NZ_WBMR01000020.1"/>
</dbReference>
<comment type="caution">
    <text evidence="2">The sequence shown here is derived from an EMBL/GenBank/DDBJ whole genome shotgun (WGS) entry which is preliminary data.</text>
</comment>
<dbReference type="CDD" id="cd00090">
    <property type="entry name" value="HTH_ARSR"/>
    <property type="match status" value="1"/>
</dbReference>
<organism evidence="2 3">
    <name type="scientific">Actinomadura montaniterrae</name>
    <dbReference type="NCBI Taxonomy" id="1803903"/>
    <lineage>
        <taxon>Bacteria</taxon>
        <taxon>Bacillati</taxon>
        <taxon>Actinomycetota</taxon>
        <taxon>Actinomycetes</taxon>
        <taxon>Streptosporangiales</taxon>
        <taxon>Thermomonosporaceae</taxon>
        <taxon>Actinomadura</taxon>
    </lineage>
</organism>
<dbReference type="InterPro" id="IPR000835">
    <property type="entry name" value="HTH_MarR-typ"/>
</dbReference>
<name>A0A6L3VX28_9ACTN</name>
<evidence type="ECO:0000259" key="1">
    <source>
        <dbReference type="PROSITE" id="PS50995"/>
    </source>
</evidence>
<dbReference type="InterPro" id="IPR011991">
    <property type="entry name" value="ArsR-like_HTH"/>
</dbReference>
<dbReference type="PANTHER" id="PTHR33164">
    <property type="entry name" value="TRANSCRIPTIONAL REGULATOR, MARR FAMILY"/>
    <property type="match status" value="1"/>
</dbReference>
<reference evidence="2 3" key="1">
    <citation type="submission" date="2019-09" db="EMBL/GenBank/DDBJ databases">
        <title>Actinomadura physcomitrii sp. nov., a novel actinomycete isolated from moss [Physcomitrium sphaericum (Ludw) Fuernr].</title>
        <authorList>
            <person name="Liu C."/>
            <person name="Zhuang X."/>
        </authorList>
    </citation>
    <scope>NUCLEOTIDE SEQUENCE [LARGE SCALE GENOMIC DNA]</scope>
    <source>
        <strain evidence="2 3">CYP1-1B</strain>
    </source>
</reference>
<dbReference type="PROSITE" id="PS50995">
    <property type="entry name" value="HTH_MARR_2"/>
    <property type="match status" value="1"/>
</dbReference>
<dbReference type="Proteomes" id="UP000483004">
    <property type="component" value="Unassembled WGS sequence"/>
</dbReference>
<gene>
    <name evidence="2" type="ORF">F9B16_10530</name>
</gene>
<proteinExistence type="predicted"/>
<sequence>MSTPPRSAAHPQTGAAAPRDIMEIERAISRIAHMLTRAKQHDRTVAVAGVPVDRAAVPLLRALADAPGPLRPGELAVLLAVEAPHVTRQVQRLERAGYVERVPDPDDGRAQRVRITGEGLEAFERIRAAGRQWMADALAAWSPDERARLAGLVHRMVDDFLAHSERLAACESRTAE</sequence>
<dbReference type="GO" id="GO:0006950">
    <property type="term" value="P:response to stress"/>
    <property type="evidence" value="ECO:0007669"/>
    <property type="project" value="TreeGrafter"/>
</dbReference>
<dbReference type="Pfam" id="PF12802">
    <property type="entry name" value="MarR_2"/>
    <property type="match status" value="1"/>
</dbReference>
<dbReference type="Gene3D" id="1.10.10.10">
    <property type="entry name" value="Winged helix-like DNA-binding domain superfamily/Winged helix DNA-binding domain"/>
    <property type="match status" value="1"/>
</dbReference>
<dbReference type="EMBL" id="WBMR01000020">
    <property type="protein sequence ID" value="KAB2384690.1"/>
    <property type="molecule type" value="Genomic_DNA"/>
</dbReference>
<dbReference type="GO" id="GO:0003700">
    <property type="term" value="F:DNA-binding transcription factor activity"/>
    <property type="evidence" value="ECO:0007669"/>
    <property type="project" value="InterPro"/>
</dbReference>
<evidence type="ECO:0000313" key="3">
    <source>
        <dbReference type="Proteomes" id="UP000483004"/>
    </source>
</evidence>
<keyword evidence="3" id="KW-1185">Reference proteome</keyword>
<evidence type="ECO:0000313" key="2">
    <source>
        <dbReference type="EMBL" id="KAB2384690.1"/>
    </source>
</evidence>
<dbReference type="PANTHER" id="PTHR33164:SF57">
    <property type="entry name" value="MARR-FAMILY TRANSCRIPTIONAL REGULATOR"/>
    <property type="match status" value="1"/>
</dbReference>
<dbReference type="InterPro" id="IPR036388">
    <property type="entry name" value="WH-like_DNA-bd_sf"/>
</dbReference>
<feature type="domain" description="HTH marR-type" evidence="1">
    <location>
        <begin position="21"/>
        <end position="158"/>
    </location>
</feature>
<dbReference type="InterPro" id="IPR039422">
    <property type="entry name" value="MarR/SlyA-like"/>
</dbReference>
<accession>A0A6L3VX28</accession>
<dbReference type="SUPFAM" id="SSF46785">
    <property type="entry name" value="Winged helix' DNA-binding domain"/>
    <property type="match status" value="1"/>
</dbReference>
<dbReference type="PRINTS" id="PR00598">
    <property type="entry name" value="HTHMARR"/>
</dbReference>
<dbReference type="OrthoDB" id="4485201at2"/>
<protein>
    <submittedName>
        <fullName evidence="2">MarR family transcriptional regulator</fullName>
    </submittedName>
</protein>